<dbReference type="SMART" id="SM00165">
    <property type="entry name" value="UBA"/>
    <property type="match status" value="1"/>
</dbReference>
<evidence type="ECO:0000259" key="3">
    <source>
        <dbReference type="PROSITE" id="PS50053"/>
    </source>
</evidence>
<dbReference type="Gene3D" id="1.10.260.100">
    <property type="match status" value="1"/>
</dbReference>
<feature type="domain" description="UBA" evidence="2">
    <location>
        <begin position="865"/>
        <end position="913"/>
    </location>
</feature>
<feature type="compositionally biased region" description="Low complexity" evidence="1">
    <location>
        <begin position="92"/>
        <end position="120"/>
    </location>
</feature>
<gene>
    <name evidence="4" type="ORF">PGO_092870</name>
</gene>
<evidence type="ECO:0000259" key="2">
    <source>
        <dbReference type="PROSITE" id="PS50030"/>
    </source>
</evidence>
<dbReference type="SUPFAM" id="SSF54236">
    <property type="entry name" value="Ubiquitin-like"/>
    <property type="match status" value="1"/>
</dbReference>
<dbReference type="Gene3D" id="1.10.8.10">
    <property type="entry name" value="DNA helicase RuvA subunit, C-terminal domain"/>
    <property type="match status" value="1"/>
</dbReference>
<feature type="compositionally biased region" description="Polar residues" evidence="1">
    <location>
        <begin position="700"/>
        <end position="726"/>
    </location>
</feature>
<dbReference type="AlphaFoldDB" id="A0A1Y1JIR0"/>
<feature type="region of interest" description="Disordered" evidence="1">
    <location>
        <begin position="700"/>
        <end position="770"/>
    </location>
</feature>
<proteinExistence type="predicted"/>
<dbReference type="InterPro" id="IPR029071">
    <property type="entry name" value="Ubiquitin-like_domsf"/>
</dbReference>
<accession>A0A1Y1JIR0</accession>
<feature type="region of interest" description="Disordered" evidence="1">
    <location>
        <begin position="833"/>
        <end position="862"/>
    </location>
</feature>
<dbReference type="RefSeq" id="XP_028543676.1">
    <property type="nucleotide sequence ID" value="XM_028687875.1"/>
</dbReference>
<feature type="region of interest" description="Disordered" evidence="1">
    <location>
        <begin position="392"/>
        <end position="425"/>
    </location>
</feature>
<dbReference type="GO" id="GO:0006511">
    <property type="term" value="P:ubiquitin-dependent protein catabolic process"/>
    <property type="evidence" value="ECO:0007669"/>
    <property type="project" value="TreeGrafter"/>
</dbReference>
<dbReference type="PROSITE" id="PS50030">
    <property type="entry name" value="UBA"/>
    <property type="match status" value="1"/>
</dbReference>
<keyword evidence="5" id="KW-1185">Reference proteome</keyword>
<dbReference type="GeneID" id="39747805"/>
<evidence type="ECO:0000313" key="5">
    <source>
        <dbReference type="Proteomes" id="UP000195521"/>
    </source>
</evidence>
<reference evidence="5" key="1">
    <citation type="submission" date="2017-04" db="EMBL/GenBank/DDBJ databases">
        <title>Plasmodium gonderi genome.</title>
        <authorList>
            <person name="Arisue N."/>
            <person name="Honma H."/>
            <person name="Kawai S."/>
            <person name="Tougan T."/>
            <person name="Tanabe K."/>
            <person name="Horii T."/>
        </authorList>
    </citation>
    <scope>NUCLEOTIDE SEQUENCE [LARGE SCALE GENOMIC DNA]</scope>
    <source>
        <strain evidence="5">ATCC 30045</strain>
    </source>
</reference>
<dbReference type="EMBL" id="BDQF01000010">
    <property type="protein sequence ID" value="GAW81087.1"/>
    <property type="molecule type" value="Genomic_DNA"/>
</dbReference>
<dbReference type="Pfam" id="PF00240">
    <property type="entry name" value="ubiquitin"/>
    <property type="match status" value="1"/>
</dbReference>
<feature type="compositionally biased region" description="Polar residues" evidence="1">
    <location>
        <begin position="735"/>
        <end position="750"/>
    </location>
</feature>
<feature type="domain" description="Ubiquitin-like" evidence="3">
    <location>
        <begin position="169"/>
        <end position="240"/>
    </location>
</feature>
<dbReference type="InterPro" id="IPR000626">
    <property type="entry name" value="Ubiquitin-like_dom"/>
</dbReference>
<dbReference type="GO" id="GO:0031593">
    <property type="term" value="F:polyubiquitin modification-dependent protein binding"/>
    <property type="evidence" value="ECO:0007669"/>
    <property type="project" value="TreeGrafter"/>
</dbReference>
<dbReference type="InterPro" id="IPR009060">
    <property type="entry name" value="UBA-like_sf"/>
</dbReference>
<dbReference type="PROSITE" id="PS50053">
    <property type="entry name" value="UBIQUITIN_2"/>
    <property type="match status" value="1"/>
</dbReference>
<dbReference type="FunFam" id="1.10.260.100:FF:000001">
    <property type="entry name" value="Ubiquilin 1"/>
    <property type="match status" value="1"/>
</dbReference>
<dbReference type="InterPro" id="IPR015496">
    <property type="entry name" value="Ubiquilin"/>
</dbReference>
<dbReference type="SUPFAM" id="SSF46934">
    <property type="entry name" value="UBA-like"/>
    <property type="match status" value="1"/>
</dbReference>
<organism evidence="4 5">
    <name type="scientific">Plasmodium gonderi</name>
    <dbReference type="NCBI Taxonomy" id="77519"/>
    <lineage>
        <taxon>Eukaryota</taxon>
        <taxon>Sar</taxon>
        <taxon>Alveolata</taxon>
        <taxon>Apicomplexa</taxon>
        <taxon>Aconoidasida</taxon>
        <taxon>Haemosporida</taxon>
        <taxon>Plasmodiidae</taxon>
        <taxon>Plasmodium</taxon>
        <taxon>Plasmodium (Plasmodium)</taxon>
    </lineage>
</organism>
<dbReference type="Pfam" id="PF23195">
    <property type="entry name" value="UBQLN1"/>
    <property type="match status" value="1"/>
</dbReference>
<name>A0A1Y1JIR0_PLAGO</name>
<comment type="caution">
    <text evidence="4">The sequence shown here is derived from an EMBL/GenBank/DDBJ whole genome shotgun (WGS) entry which is preliminary data.</text>
</comment>
<feature type="compositionally biased region" description="Basic and acidic residues" evidence="1">
    <location>
        <begin position="1"/>
        <end position="14"/>
    </location>
</feature>
<feature type="compositionally biased region" description="Low complexity" evidence="1">
    <location>
        <begin position="851"/>
        <end position="862"/>
    </location>
</feature>
<feature type="region of interest" description="Disordered" evidence="1">
    <location>
        <begin position="84"/>
        <end position="137"/>
    </location>
</feature>
<dbReference type="OrthoDB" id="267397at2759"/>
<sequence>MLDSSKNNEKKEPYMDLDSVDVSEYNNVINNSYSSEEDDDDLSSDDYNEDETLLKSNYNKSSFCNNNQVQKIKNDFANRKSHLDFPNCSSINNNRNNKSDNVNNNNNNNDDGKDGNNVTNSDKGFVKSPSSVGGLNEEGCDRELKKCKEENGADTNGKSNSKQNFHSYIYVRVKTNDCNNNIFKCKIEKNITIKKLKKGLKKLLNNNEDEYRIIYRGRLLKDVEVLSKYNIKFNDILYAIRINKKKNGNDATLDSGITSSQLSTIGEEYNDFGRFSQNDNISKLISSMFDNSDFLKSIMDSNKQLQKLREKNSEIHHMLNDSQSLKQSFEMIKNPSLMKELMRNTDRAISNIEAIPGGFNTLRRMYHNIQEPMYAASELSNENKKNKVKHYDLKASSPPTSEAFPNPWASKDMNSKNKNNPNDLDKYLRMNNNFFNNSSDLFKTSKKNAGMGLGNNNNLFKTNILDLLQNYQMPSNQLGGSTTRSEGAAFQTRNKGGSNGQSGIDNSSDVGSASNIGDMHNMNMLNNGLFNNRIRNNDLLNSAQMNNRQMYHGLLNSGLFNNGLFNNGLFNNGLFNNGLFNNGLFNNGLLNNGLSNNEIKMGQTTNNVSSINGPPNNGLPMNSMLNNQLQNDKLHFGGNSTNNLINQYADIQKNNGNSEVTNSINQIMLNLKDEMRNNKNWNPNTNLPFIFSANNNTSYSKNNSAYHNNEQKGSTTNGNKTPQNSGLVERKIDSVPNSQDKIPSANQLNVSDVKANHNNNDDGDNNNFNESYLNNHSISGNYTKGEKLLKINTPDVLTSSVTERGENILSNSMLQNIQSPDNILNNNPITSSQLNISKNEDNKPSLKGTSERTNLTTTRSNNNHSENEYFCTIYADQLNSLKGMGFTDDNKCIKALVNTKGNIERAIDFLLADMNTDEN</sequence>
<dbReference type="PANTHER" id="PTHR10677:SF3">
    <property type="entry name" value="FI07626P-RELATED"/>
    <property type="match status" value="1"/>
</dbReference>
<dbReference type="Pfam" id="PF00627">
    <property type="entry name" value="UBA"/>
    <property type="match status" value="1"/>
</dbReference>
<protein>
    <submittedName>
        <fullName evidence="4">Ubiquitin domain containing protein</fullName>
    </submittedName>
</protein>
<feature type="region of interest" description="Disordered" evidence="1">
    <location>
        <begin position="1"/>
        <end position="25"/>
    </location>
</feature>
<feature type="region of interest" description="Disordered" evidence="1">
    <location>
        <begin position="477"/>
        <end position="515"/>
    </location>
</feature>
<dbReference type="GO" id="GO:0005829">
    <property type="term" value="C:cytosol"/>
    <property type="evidence" value="ECO:0007669"/>
    <property type="project" value="TreeGrafter"/>
</dbReference>
<evidence type="ECO:0000313" key="4">
    <source>
        <dbReference type="EMBL" id="GAW81087.1"/>
    </source>
</evidence>
<dbReference type="InterPro" id="IPR015940">
    <property type="entry name" value="UBA"/>
</dbReference>
<dbReference type="Gene3D" id="3.10.20.90">
    <property type="entry name" value="Phosphatidylinositol 3-kinase Catalytic Subunit, Chain A, domain 1"/>
    <property type="match status" value="1"/>
</dbReference>
<dbReference type="OMA" id="YKCKIEK"/>
<dbReference type="PANTHER" id="PTHR10677">
    <property type="entry name" value="UBIQUILIN"/>
    <property type="match status" value="1"/>
</dbReference>
<dbReference type="Proteomes" id="UP000195521">
    <property type="component" value="Unassembled WGS sequence"/>
</dbReference>
<evidence type="ECO:0000256" key="1">
    <source>
        <dbReference type="SAM" id="MobiDB-lite"/>
    </source>
</evidence>